<evidence type="ECO:0000313" key="7">
    <source>
        <dbReference type="EMBL" id="GAA47787.1"/>
    </source>
</evidence>
<dbReference type="AlphaFoldDB" id="G7Y4A1"/>
<sequence length="612" mass="70045">MTCNTPDSVVFRKQTSIFQPLFWYLGLFVLVSAQSEKEPDKKNVEDSYLQLTLVHSLPSDDQYRARVGYESGSVGSELLPVVSPPKSPTERLRHIQMYRKKKVDKATCNTYEFNTVYWMLEHFQDKMEALSTYHGMEQENAAAIRALVPSITQSRMQFMTFLCLQRQYFESDEQFRKGIWSLSPDHYRFCPSSCGAREGPGMDEAKRVKLNRYTNPCSYPAAYSPYLSRSCVDVKTSSHFAHHESFHCDCIPGAQWLSQSKVCSSAVEKTAVPCDQFGTSRVKEVQLHPDDHSYSSSKQMWECECKPNYYGTYCEKLKNPCTMTIGNALPGNVACAVHGGNECIPDWNTSRYQCKCQQEYDRLPPGSYPTGRLLDNCLREVHPCAITRCLHGICVLTDYGVTMEMQGKLSREPMTWLGRKSMVKARCLCNAGWTGTACGEPVMMNGWTPWSPWSHCEPVCQTSLTQKPPTAVQERFLEGQSTPRWGTRQRTRRRDCMGLSYDCRYELQEHYARTGGSVADGFSLVQYERRTCRPRPCDRHLYLAMGKRAVRRSRIQGQVRDTLKQAYTVHLWTVLAFAFVFAIFAFFAAFATKMQSEQAYDDLLFQRLSSDD</sequence>
<evidence type="ECO:0000256" key="1">
    <source>
        <dbReference type="ARBA" id="ARBA00022536"/>
    </source>
</evidence>
<keyword evidence="8" id="KW-1185">Reference proteome</keyword>
<keyword evidence="1" id="KW-0245">EGF-like domain</keyword>
<evidence type="ECO:0000256" key="2">
    <source>
        <dbReference type="ARBA" id="ARBA00022737"/>
    </source>
</evidence>
<keyword evidence="5" id="KW-0732">Signal</keyword>
<dbReference type="PROSITE" id="PS50092">
    <property type="entry name" value="TSP1"/>
    <property type="match status" value="1"/>
</dbReference>
<dbReference type="InterPro" id="IPR051022">
    <property type="entry name" value="Notch_Cell-Fate_Det"/>
</dbReference>
<evidence type="ECO:0000256" key="4">
    <source>
        <dbReference type="SAM" id="Phobius"/>
    </source>
</evidence>
<feature type="domain" description="EGF-like" evidence="6">
    <location>
        <begin position="383"/>
        <end position="439"/>
    </location>
</feature>
<dbReference type="InterPro" id="IPR000742">
    <property type="entry name" value="EGF"/>
</dbReference>
<keyword evidence="2" id="KW-0677">Repeat</keyword>
<dbReference type="PANTHER" id="PTHR24049">
    <property type="entry name" value="CRUMBS FAMILY MEMBER"/>
    <property type="match status" value="1"/>
</dbReference>
<feature type="transmembrane region" description="Helical" evidence="4">
    <location>
        <begin position="569"/>
        <end position="590"/>
    </location>
</feature>
<feature type="domain" description="EGF-like" evidence="6">
    <location>
        <begin position="262"/>
        <end position="315"/>
    </location>
</feature>
<keyword evidence="4" id="KW-1133">Transmembrane helix</keyword>
<evidence type="ECO:0000259" key="6">
    <source>
        <dbReference type="SMART" id="SM00181"/>
    </source>
</evidence>
<dbReference type="Proteomes" id="UP000008909">
    <property type="component" value="Unassembled WGS sequence"/>
</dbReference>
<feature type="chain" id="PRO_5003505932" evidence="5">
    <location>
        <begin position="34"/>
        <end position="612"/>
    </location>
</feature>
<gene>
    <name evidence="7" type="ORF">CLF_100801</name>
</gene>
<dbReference type="SMART" id="SM00181">
    <property type="entry name" value="EGF"/>
    <property type="match status" value="3"/>
</dbReference>
<evidence type="ECO:0000256" key="5">
    <source>
        <dbReference type="SAM" id="SignalP"/>
    </source>
</evidence>
<reference evidence="7" key="1">
    <citation type="journal article" date="2011" name="Genome Biol.">
        <title>The draft genome of the carcinogenic human liver fluke Clonorchis sinensis.</title>
        <authorList>
            <person name="Wang X."/>
            <person name="Chen W."/>
            <person name="Huang Y."/>
            <person name="Sun J."/>
            <person name="Men J."/>
            <person name="Liu H."/>
            <person name="Luo F."/>
            <person name="Guo L."/>
            <person name="Lv X."/>
            <person name="Deng C."/>
            <person name="Zhou C."/>
            <person name="Fan Y."/>
            <person name="Li X."/>
            <person name="Huang L."/>
            <person name="Hu Y."/>
            <person name="Liang C."/>
            <person name="Hu X."/>
            <person name="Xu J."/>
            <person name="Yu X."/>
        </authorList>
    </citation>
    <scope>NUCLEOTIDE SEQUENCE [LARGE SCALE GENOMIC DNA]</scope>
    <source>
        <strain evidence="7">Henan</strain>
    </source>
</reference>
<dbReference type="EMBL" id="DF142854">
    <property type="protein sequence ID" value="GAA47787.1"/>
    <property type="molecule type" value="Genomic_DNA"/>
</dbReference>
<feature type="domain" description="EGF-like" evidence="6">
    <location>
        <begin position="320"/>
        <end position="378"/>
    </location>
</feature>
<name>G7Y4A1_CLOSI</name>
<reference key="2">
    <citation type="submission" date="2011-10" db="EMBL/GenBank/DDBJ databases">
        <title>The genome and transcriptome sequence of Clonorchis sinensis provide insights into the carcinogenic liver fluke.</title>
        <authorList>
            <person name="Wang X."/>
            <person name="Huang Y."/>
            <person name="Chen W."/>
            <person name="Liu H."/>
            <person name="Guo L."/>
            <person name="Chen Y."/>
            <person name="Luo F."/>
            <person name="Zhou W."/>
            <person name="Sun J."/>
            <person name="Mao Q."/>
            <person name="Liang P."/>
            <person name="Zhou C."/>
            <person name="Tian Y."/>
            <person name="Men J."/>
            <person name="Lv X."/>
            <person name="Huang L."/>
            <person name="Zhou J."/>
            <person name="Hu Y."/>
            <person name="Li R."/>
            <person name="Zhang F."/>
            <person name="Lei H."/>
            <person name="Li X."/>
            <person name="Hu X."/>
            <person name="Liang C."/>
            <person name="Xu J."/>
            <person name="Wu Z."/>
            <person name="Yu X."/>
        </authorList>
    </citation>
    <scope>NUCLEOTIDE SEQUENCE</scope>
    <source>
        <strain>Henan</strain>
    </source>
</reference>
<proteinExistence type="predicted"/>
<keyword evidence="4" id="KW-0812">Transmembrane</keyword>
<keyword evidence="4" id="KW-0472">Membrane</keyword>
<evidence type="ECO:0000313" key="8">
    <source>
        <dbReference type="Proteomes" id="UP000008909"/>
    </source>
</evidence>
<dbReference type="InterPro" id="IPR000884">
    <property type="entry name" value="TSP1_rpt"/>
</dbReference>
<feature type="signal peptide" evidence="5">
    <location>
        <begin position="1"/>
        <end position="33"/>
    </location>
</feature>
<evidence type="ECO:0000256" key="3">
    <source>
        <dbReference type="ARBA" id="ARBA00023157"/>
    </source>
</evidence>
<keyword evidence="3" id="KW-1015">Disulfide bond</keyword>
<organism evidence="7 8">
    <name type="scientific">Clonorchis sinensis</name>
    <name type="common">Chinese liver fluke</name>
    <dbReference type="NCBI Taxonomy" id="79923"/>
    <lineage>
        <taxon>Eukaryota</taxon>
        <taxon>Metazoa</taxon>
        <taxon>Spiralia</taxon>
        <taxon>Lophotrochozoa</taxon>
        <taxon>Platyhelminthes</taxon>
        <taxon>Trematoda</taxon>
        <taxon>Digenea</taxon>
        <taxon>Opisthorchiida</taxon>
        <taxon>Opisthorchiata</taxon>
        <taxon>Opisthorchiidae</taxon>
        <taxon>Clonorchis</taxon>
    </lineage>
</organism>
<protein>
    <submittedName>
        <fullName evidence="7">Acidic fibroblast growth factor intracellular binding protein</fullName>
    </submittedName>
</protein>
<accession>G7Y4A1</accession>